<dbReference type="InterPro" id="IPR013216">
    <property type="entry name" value="Methyltransf_11"/>
</dbReference>
<dbReference type="KEGG" id="clec:106672811"/>
<evidence type="ECO:0000259" key="7">
    <source>
        <dbReference type="Pfam" id="PF08241"/>
    </source>
</evidence>
<accession>A0A8I6S7C4</accession>
<evidence type="ECO:0000256" key="4">
    <source>
        <dbReference type="ARBA" id="ARBA00041833"/>
    </source>
</evidence>
<dbReference type="InterPro" id="IPR050602">
    <property type="entry name" value="Malonyl-ACP_OMT"/>
</dbReference>
<evidence type="ECO:0000313" key="9">
    <source>
        <dbReference type="Proteomes" id="UP000494040"/>
    </source>
</evidence>
<dbReference type="CDD" id="cd02440">
    <property type="entry name" value="AdoMet_MTases"/>
    <property type="match status" value="1"/>
</dbReference>
<dbReference type="OMA" id="YEVVYGH"/>
<keyword evidence="1" id="KW-0489">Methyltransferase</keyword>
<evidence type="ECO:0000256" key="3">
    <source>
        <dbReference type="ARBA" id="ARBA00040937"/>
    </source>
</evidence>
<feature type="compositionally biased region" description="Polar residues" evidence="6">
    <location>
        <begin position="308"/>
        <end position="319"/>
    </location>
</feature>
<name>A0A8I6S7C4_CIMLE</name>
<keyword evidence="9" id="KW-1185">Reference proteome</keyword>
<dbReference type="RefSeq" id="XP_014260017.1">
    <property type="nucleotide sequence ID" value="XM_014404531.2"/>
</dbReference>
<evidence type="ECO:0000256" key="2">
    <source>
        <dbReference type="ARBA" id="ARBA00022679"/>
    </source>
</evidence>
<dbReference type="GeneID" id="106672811"/>
<dbReference type="AlphaFoldDB" id="A0A8I6S7C4"/>
<keyword evidence="2" id="KW-0808">Transferase</keyword>
<evidence type="ECO:0000256" key="1">
    <source>
        <dbReference type="ARBA" id="ARBA00022603"/>
    </source>
</evidence>
<evidence type="ECO:0000256" key="6">
    <source>
        <dbReference type="SAM" id="MobiDB-lite"/>
    </source>
</evidence>
<dbReference type="EnsemblMetazoa" id="XM_014404531.2">
    <property type="protein sequence ID" value="XP_014260017.1"/>
    <property type="gene ID" value="LOC106672811"/>
</dbReference>
<dbReference type="GO" id="GO:0005739">
    <property type="term" value="C:mitochondrion"/>
    <property type="evidence" value="ECO:0007669"/>
    <property type="project" value="TreeGrafter"/>
</dbReference>
<evidence type="ECO:0000256" key="5">
    <source>
        <dbReference type="ARBA" id="ARBA00042549"/>
    </source>
</evidence>
<proteinExistence type="predicted"/>
<dbReference type="PANTHER" id="PTHR13090">
    <property type="entry name" value="ARGININE-HYDROXYLASE NDUFAF5, MITOCHONDRIAL"/>
    <property type="match status" value="1"/>
</dbReference>
<reference evidence="8" key="1">
    <citation type="submission" date="2022-01" db="UniProtKB">
        <authorList>
            <consortium name="EnsemblMetazoa"/>
        </authorList>
    </citation>
    <scope>IDENTIFICATION</scope>
</reference>
<dbReference type="SUPFAM" id="SSF53335">
    <property type="entry name" value="S-adenosyl-L-methionine-dependent methyltransferases"/>
    <property type="match status" value="1"/>
</dbReference>
<evidence type="ECO:0000313" key="8">
    <source>
        <dbReference type="EnsemblMetazoa" id="XP_014260017.1"/>
    </source>
</evidence>
<dbReference type="InterPro" id="IPR029063">
    <property type="entry name" value="SAM-dependent_MTases_sf"/>
</dbReference>
<dbReference type="PANTHER" id="PTHR13090:SF1">
    <property type="entry name" value="ARGININE-HYDROXYLASE NDUFAF5, MITOCHONDRIAL"/>
    <property type="match status" value="1"/>
</dbReference>
<feature type="domain" description="Methyltransferase type 11" evidence="7">
    <location>
        <begin position="84"/>
        <end position="177"/>
    </location>
</feature>
<feature type="region of interest" description="Disordered" evidence="6">
    <location>
        <begin position="304"/>
        <end position="335"/>
    </location>
</feature>
<dbReference type="OrthoDB" id="16816at2759"/>
<dbReference type="GO" id="GO:0032259">
    <property type="term" value="P:methylation"/>
    <property type="evidence" value="ECO:0007669"/>
    <property type="project" value="UniProtKB-KW"/>
</dbReference>
<dbReference type="GO" id="GO:0008757">
    <property type="term" value="F:S-adenosylmethionine-dependent methyltransferase activity"/>
    <property type="evidence" value="ECO:0007669"/>
    <property type="project" value="InterPro"/>
</dbReference>
<dbReference type="Gene3D" id="3.40.50.150">
    <property type="entry name" value="Vaccinia Virus protein VP39"/>
    <property type="match status" value="1"/>
</dbReference>
<organism evidence="8 9">
    <name type="scientific">Cimex lectularius</name>
    <name type="common">Bed bug</name>
    <name type="synonym">Acanthia lectularia</name>
    <dbReference type="NCBI Taxonomy" id="79782"/>
    <lineage>
        <taxon>Eukaryota</taxon>
        <taxon>Metazoa</taxon>
        <taxon>Ecdysozoa</taxon>
        <taxon>Arthropoda</taxon>
        <taxon>Hexapoda</taxon>
        <taxon>Insecta</taxon>
        <taxon>Pterygota</taxon>
        <taxon>Neoptera</taxon>
        <taxon>Paraneoptera</taxon>
        <taxon>Hemiptera</taxon>
        <taxon>Heteroptera</taxon>
        <taxon>Panheteroptera</taxon>
        <taxon>Cimicomorpha</taxon>
        <taxon>Cimicidae</taxon>
        <taxon>Cimex</taxon>
    </lineage>
</organism>
<protein>
    <recommendedName>
        <fullName evidence="3">Arginine-hydroxylase NDUFAF5, mitochondrial</fullName>
    </recommendedName>
    <alternativeName>
        <fullName evidence="4">NADH dehydrogenase [ubiquinone] 1 alpha subcomplex assembly factor 5</fullName>
    </alternativeName>
    <alternativeName>
        <fullName evidence="5">Putative methyltransferase NDUFAF5</fullName>
    </alternativeName>
</protein>
<dbReference type="GO" id="GO:0032981">
    <property type="term" value="P:mitochondrial respiratory chain complex I assembly"/>
    <property type="evidence" value="ECO:0007669"/>
    <property type="project" value="TreeGrafter"/>
</dbReference>
<sequence>MLNSCLCVNKFKHLTITFKRTLTFSQGCCQNVIMNVFDRDAKLLQKWRASKLENPQIYQYLKDEVGYRLADRVFDIKRKFGKVVDLGCGRGSVSKNILADCVETLVMCDRCEPILDEAALPEEGVNVEKLVVDEERLPFEADSVDMFLSSLSLHWVNNLPGTFSQIMKCLKPDGAFIGCVFGGDTLYELRSSLQLAEVERLGGISPHISPFTDVRDIGGLLSQAGFTMLTIDADEIVVSYPSMFELMWDLKGMGENNCSWSRSQHLNRDVMVAASAIYRQLYGSDEKVPATFQILYFLGWKPDPSQPQPAQRGSATHSLKQLEHVINTKSKPTSS</sequence>
<dbReference type="Pfam" id="PF08241">
    <property type="entry name" value="Methyltransf_11"/>
    <property type="match status" value="1"/>
</dbReference>
<dbReference type="Proteomes" id="UP000494040">
    <property type="component" value="Unassembled WGS sequence"/>
</dbReference>